<feature type="transmembrane region" description="Helical" evidence="12">
    <location>
        <begin position="152"/>
        <end position="172"/>
    </location>
</feature>
<keyword evidence="5 11" id="KW-0297">G-protein coupled receptor</keyword>
<evidence type="ECO:0000256" key="3">
    <source>
        <dbReference type="ARBA" id="ARBA00022692"/>
    </source>
</evidence>
<dbReference type="Ensembl" id="ENSLLET00000005895.1">
    <property type="protein sequence ID" value="ENSLLEP00000005654.1"/>
    <property type="gene ID" value="ENSLLEG00000003585.1"/>
</dbReference>
<dbReference type="GO" id="GO:0008528">
    <property type="term" value="F:G protein-coupled peptide receptor activity"/>
    <property type="evidence" value="ECO:0007669"/>
    <property type="project" value="TreeGrafter"/>
</dbReference>
<dbReference type="PROSITE" id="PS50262">
    <property type="entry name" value="G_PROTEIN_RECEP_F1_2"/>
    <property type="match status" value="1"/>
</dbReference>
<dbReference type="Gene3D" id="1.20.1070.10">
    <property type="entry name" value="Rhodopsin 7-helix transmembrane proteins"/>
    <property type="match status" value="1"/>
</dbReference>
<evidence type="ECO:0000256" key="6">
    <source>
        <dbReference type="ARBA" id="ARBA00023136"/>
    </source>
</evidence>
<evidence type="ECO:0000256" key="10">
    <source>
        <dbReference type="ARBA" id="ARBA00023224"/>
    </source>
</evidence>
<keyword evidence="9" id="KW-0325">Glycoprotein</keyword>
<dbReference type="AlphaFoldDB" id="A0A8C5LZR0"/>
<evidence type="ECO:0000256" key="11">
    <source>
        <dbReference type="RuleBase" id="RU000688"/>
    </source>
</evidence>
<organism evidence="14 15">
    <name type="scientific">Leptobrachium leishanense</name>
    <name type="common">Leishan spiny toad</name>
    <dbReference type="NCBI Taxonomy" id="445787"/>
    <lineage>
        <taxon>Eukaryota</taxon>
        <taxon>Metazoa</taxon>
        <taxon>Chordata</taxon>
        <taxon>Craniata</taxon>
        <taxon>Vertebrata</taxon>
        <taxon>Euteleostomi</taxon>
        <taxon>Amphibia</taxon>
        <taxon>Batrachia</taxon>
        <taxon>Anura</taxon>
        <taxon>Pelobatoidea</taxon>
        <taxon>Megophryidae</taxon>
        <taxon>Leptobrachium</taxon>
    </lineage>
</organism>
<dbReference type="OrthoDB" id="10011262at2759"/>
<dbReference type="InterPro" id="IPR000276">
    <property type="entry name" value="GPCR_Rhodpsn"/>
</dbReference>
<name>A0A8C5LZR0_9ANUR</name>
<evidence type="ECO:0000256" key="4">
    <source>
        <dbReference type="ARBA" id="ARBA00022989"/>
    </source>
</evidence>
<feature type="transmembrane region" description="Helical" evidence="12">
    <location>
        <begin position="70"/>
        <end position="94"/>
    </location>
</feature>
<dbReference type="SUPFAM" id="SSF81321">
    <property type="entry name" value="Family A G protein-coupled receptor-like"/>
    <property type="match status" value="1"/>
</dbReference>
<keyword evidence="8 11" id="KW-0675">Receptor</keyword>
<dbReference type="Proteomes" id="UP000694569">
    <property type="component" value="Unplaced"/>
</dbReference>
<evidence type="ECO:0000256" key="2">
    <source>
        <dbReference type="ARBA" id="ARBA00022475"/>
    </source>
</evidence>
<keyword evidence="2" id="KW-1003">Cell membrane</keyword>
<dbReference type="GO" id="GO:0005886">
    <property type="term" value="C:plasma membrane"/>
    <property type="evidence" value="ECO:0007669"/>
    <property type="project" value="UniProtKB-SubCell"/>
</dbReference>
<comment type="subcellular location">
    <subcellularLocation>
        <location evidence="1">Cell membrane</location>
        <topology evidence="1">Multi-pass membrane protein</topology>
    </subcellularLocation>
</comment>
<evidence type="ECO:0000256" key="8">
    <source>
        <dbReference type="ARBA" id="ARBA00023170"/>
    </source>
</evidence>
<dbReference type="GeneTree" id="ENSGT01120000271823"/>
<dbReference type="PANTHER" id="PTHR24243">
    <property type="entry name" value="G-PROTEIN COUPLED RECEPTOR"/>
    <property type="match status" value="1"/>
</dbReference>
<evidence type="ECO:0000256" key="9">
    <source>
        <dbReference type="ARBA" id="ARBA00023180"/>
    </source>
</evidence>
<protein>
    <recommendedName>
        <fullName evidence="13">G-protein coupled receptors family 1 profile domain-containing protein</fullName>
    </recommendedName>
</protein>
<dbReference type="PROSITE" id="PS00237">
    <property type="entry name" value="G_PROTEIN_RECEP_F1_1"/>
    <property type="match status" value="1"/>
</dbReference>
<evidence type="ECO:0000259" key="13">
    <source>
        <dbReference type="PROSITE" id="PS50262"/>
    </source>
</evidence>
<dbReference type="InterPro" id="IPR003905">
    <property type="entry name" value="GHS-R/MTLR"/>
</dbReference>
<dbReference type="Pfam" id="PF00001">
    <property type="entry name" value="7tm_1"/>
    <property type="match status" value="1"/>
</dbReference>
<evidence type="ECO:0000256" key="5">
    <source>
        <dbReference type="ARBA" id="ARBA00023040"/>
    </source>
</evidence>
<evidence type="ECO:0000313" key="15">
    <source>
        <dbReference type="Proteomes" id="UP000694569"/>
    </source>
</evidence>
<keyword evidence="10 11" id="KW-0807">Transducer</keyword>
<keyword evidence="3 11" id="KW-0812">Transmembrane</keyword>
<evidence type="ECO:0000256" key="12">
    <source>
        <dbReference type="SAM" id="Phobius"/>
    </source>
</evidence>
<evidence type="ECO:0000256" key="7">
    <source>
        <dbReference type="ARBA" id="ARBA00023157"/>
    </source>
</evidence>
<dbReference type="PRINTS" id="PR00237">
    <property type="entry name" value="GPCRRHODOPSN"/>
</dbReference>
<keyword evidence="6 12" id="KW-0472">Membrane</keyword>
<feature type="transmembrane region" description="Helical" evidence="12">
    <location>
        <begin position="33"/>
        <end position="58"/>
    </location>
</feature>
<proteinExistence type="inferred from homology"/>
<accession>A0A8C5LZR0</accession>
<evidence type="ECO:0000313" key="14">
    <source>
        <dbReference type="Ensembl" id="ENSLLEP00000005654.1"/>
    </source>
</evidence>
<evidence type="ECO:0000256" key="1">
    <source>
        <dbReference type="ARBA" id="ARBA00004651"/>
    </source>
</evidence>
<dbReference type="PRINTS" id="PR01417">
    <property type="entry name" value="GHSRECEPTOR"/>
</dbReference>
<keyword evidence="4 12" id="KW-1133">Transmembrane helix</keyword>
<keyword evidence="7" id="KW-1015">Disulfide bond</keyword>
<reference evidence="14" key="1">
    <citation type="submission" date="2025-08" db="UniProtKB">
        <authorList>
            <consortium name="Ensembl"/>
        </authorList>
    </citation>
    <scope>IDENTIFICATION</scope>
</reference>
<sequence length="196" mass="22538">MKNDSENGTLDFDNSTLPECGEHVCSYFPVTTLIPLTVISLIVMITGIIGNTITILIVGRYKEMKTTTNLYLSSMAVSDMVILLCFPFDLYRIWKSRPWVLGGFLCQFINFISESCTYSTILHITALSIERYLAICFPLKAKVFVTKRRVKMVIAFLWVFASSALHDVEYLMEFMYRYSRYMQLNEQMSACSNCLK</sequence>
<comment type="similarity">
    <text evidence="11">Belongs to the G-protein coupled receptor 1 family.</text>
</comment>
<dbReference type="PANTHER" id="PTHR24243:SF3">
    <property type="entry name" value="MOTILIN RECEPTOR"/>
    <property type="match status" value="1"/>
</dbReference>
<reference evidence="14" key="2">
    <citation type="submission" date="2025-09" db="UniProtKB">
        <authorList>
            <consortium name="Ensembl"/>
        </authorList>
    </citation>
    <scope>IDENTIFICATION</scope>
</reference>
<keyword evidence="15" id="KW-1185">Reference proteome</keyword>
<feature type="domain" description="G-protein coupled receptors family 1 profile" evidence="13">
    <location>
        <begin position="50"/>
        <end position="196"/>
    </location>
</feature>
<dbReference type="InterPro" id="IPR017452">
    <property type="entry name" value="GPCR_Rhodpsn_7TM"/>
</dbReference>